<comment type="caution">
    <text evidence="6">The sequence shown here is derived from an EMBL/GenBank/DDBJ whole genome shotgun (WGS) entry which is preliminary data.</text>
</comment>
<feature type="domain" description="Cadherin" evidence="5">
    <location>
        <begin position="38"/>
        <end position="138"/>
    </location>
</feature>
<dbReference type="PROSITE" id="PS50268">
    <property type="entry name" value="CADHERIN_2"/>
    <property type="match status" value="1"/>
</dbReference>
<dbReference type="GO" id="GO:0016020">
    <property type="term" value="C:membrane"/>
    <property type="evidence" value="ECO:0007669"/>
    <property type="project" value="InterPro"/>
</dbReference>
<dbReference type="CDD" id="cd11304">
    <property type="entry name" value="Cadherin_repeat"/>
    <property type="match status" value="1"/>
</dbReference>
<evidence type="ECO:0000313" key="6">
    <source>
        <dbReference type="EMBL" id="MCG2420064.1"/>
    </source>
</evidence>
<dbReference type="AlphaFoldDB" id="A0A9X1U1W4"/>
<evidence type="ECO:0000256" key="1">
    <source>
        <dbReference type="ARBA" id="ARBA00004196"/>
    </source>
</evidence>
<dbReference type="InterPro" id="IPR015919">
    <property type="entry name" value="Cadherin-like_sf"/>
</dbReference>
<dbReference type="GO" id="GO:0007156">
    <property type="term" value="P:homophilic cell adhesion via plasma membrane adhesion molecules"/>
    <property type="evidence" value="ECO:0007669"/>
    <property type="project" value="InterPro"/>
</dbReference>
<organism evidence="6 7">
    <name type="scientific">Aequorivita vitellina</name>
    <dbReference type="NCBI Taxonomy" id="2874475"/>
    <lineage>
        <taxon>Bacteria</taxon>
        <taxon>Pseudomonadati</taxon>
        <taxon>Bacteroidota</taxon>
        <taxon>Flavobacteriia</taxon>
        <taxon>Flavobacteriales</taxon>
        <taxon>Flavobacteriaceae</taxon>
        <taxon>Aequorivita</taxon>
    </lineage>
</organism>
<dbReference type="InterPro" id="IPR002126">
    <property type="entry name" value="Cadherin-like_dom"/>
</dbReference>
<dbReference type="Gene3D" id="3.80.10.10">
    <property type="entry name" value="Ribonuclease Inhibitor"/>
    <property type="match status" value="1"/>
</dbReference>
<protein>
    <submittedName>
        <fullName evidence="6">Cadherin repeat domain-containing protein</fullName>
    </submittedName>
</protein>
<keyword evidence="2 4" id="KW-0732">Signal</keyword>
<evidence type="ECO:0000256" key="3">
    <source>
        <dbReference type="ARBA" id="ARBA00023180"/>
    </source>
</evidence>
<dbReference type="PROSITE" id="PS51257">
    <property type="entry name" value="PROKAR_LIPOPROTEIN"/>
    <property type="match status" value="1"/>
</dbReference>
<dbReference type="InterPro" id="IPR051648">
    <property type="entry name" value="CWI-Assembly_Regulator"/>
</dbReference>
<dbReference type="EMBL" id="JAIRBA010000031">
    <property type="protein sequence ID" value="MCG2420064.1"/>
    <property type="molecule type" value="Genomic_DNA"/>
</dbReference>
<sequence length="476" mass="52057">MNRLLTFRIIAAAIILTFISCSKDSDDPVPQEIEITVSTEDFSTTMDENPTNGQIIGTVQGSTNEGAITFSIRAQNPAGAFSIDSASGELKVADEALFEFETNPTISGTVQVSNGAVSENASVTISLNEQNIYELPYIRLWTQEDVNLFGANQYTRIMGTLYIGTPYEGYTTDISDLSPLGSIKTVDANLKIRNNPDLISTTGLGVTHIGEGLIVSENKNLENLDGLEGLTYVQYLQLIHNFALSDFSSLSQLTSLDNGLYLSGCYLLTDVDWLSNVASIGNVIDITNNPNLTNINGLSNLRNFTGEPDYISFNTNINLTNLNGLRNLTANVSNLSLFQNYSLVNIDGLANIQVTKSINIRYNHALENIDGLESTIGLEDELFIFHNISLRNLFGLQQITNIGKVTIDENENLLSLNGLENLLRVSQSFRARQNSNLSDFCALTNLCVNGDLNILQAENNAYNPTKQDIIDGNCSL</sequence>
<dbReference type="GO" id="GO:0030313">
    <property type="term" value="C:cell envelope"/>
    <property type="evidence" value="ECO:0007669"/>
    <property type="project" value="UniProtKB-SubCell"/>
</dbReference>
<dbReference type="GO" id="GO:0005509">
    <property type="term" value="F:calcium ion binding"/>
    <property type="evidence" value="ECO:0007669"/>
    <property type="project" value="InterPro"/>
</dbReference>
<gene>
    <name evidence="6" type="ORF">K8089_13625</name>
</gene>
<dbReference type="InterPro" id="IPR032675">
    <property type="entry name" value="LRR_dom_sf"/>
</dbReference>
<keyword evidence="3" id="KW-0325">Glycoprotein</keyword>
<keyword evidence="7" id="KW-1185">Reference proteome</keyword>
<dbReference type="RefSeq" id="WP_237603847.1">
    <property type="nucleotide sequence ID" value="NZ_JAIRBA010000031.1"/>
</dbReference>
<dbReference type="SUPFAM" id="SSF49313">
    <property type="entry name" value="Cadherin-like"/>
    <property type="match status" value="1"/>
</dbReference>
<dbReference type="Proteomes" id="UP001139461">
    <property type="component" value="Unassembled WGS sequence"/>
</dbReference>
<dbReference type="Gene3D" id="2.60.40.60">
    <property type="entry name" value="Cadherins"/>
    <property type="match status" value="1"/>
</dbReference>
<comment type="subcellular location">
    <subcellularLocation>
        <location evidence="1">Cell envelope</location>
    </subcellularLocation>
</comment>
<dbReference type="SUPFAM" id="SSF52058">
    <property type="entry name" value="L domain-like"/>
    <property type="match status" value="2"/>
</dbReference>
<dbReference type="PANTHER" id="PTHR31018:SF3">
    <property type="entry name" value="RECEPTOR PROTEIN-TYROSINE KINASE"/>
    <property type="match status" value="1"/>
</dbReference>
<proteinExistence type="predicted"/>
<evidence type="ECO:0000256" key="4">
    <source>
        <dbReference type="SAM" id="SignalP"/>
    </source>
</evidence>
<reference evidence="6" key="1">
    <citation type="submission" date="2021-09" db="EMBL/GenBank/DDBJ databases">
        <title>Genome of Aequorivita sp. strain F47161.</title>
        <authorList>
            <person name="Wang Y."/>
        </authorList>
    </citation>
    <scope>NUCLEOTIDE SEQUENCE</scope>
    <source>
        <strain evidence="6">F47161</strain>
    </source>
</reference>
<feature type="chain" id="PRO_5041000005" evidence="4">
    <location>
        <begin position="24"/>
        <end position="476"/>
    </location>
</feature>
<name>A0A9X1U1W4_9FLAO</name>
<evidence type="ECO:0000313" key="7">
    <source>
        <dbReference type="Proteomes" id="UP001139461"/>
    </source>
</evidence>
<feature type="signal peptide" evidence="4">
    <location>
        <begin position="1"/>
        <end position="23"/>
    </location>
</feature>
<dbReference type="PANTHER" id="PTHR31018">
    <property type="entry name" value="SPORULATION-SPECIFIC PROTEIN-RELATED"/>
    <property type="match status" value="1"/>
</dbReference>
<accession>A0A9X1U1W4</accession>
<evidence type="ECO:0000259" key="5">
    <source>
        <dbReference type="PROSITE" id="PS50268"/>
    </source>
</evidence>
<evidence type="ECO:0000256" key="2">
    <source>
        <dbReference type="ARBA" id="ARBA00022729"/>
    </source>
</evidence>